<dbReference type="EMBL" id="VLJS01000055">
    <property type="protein sequence ID" value="TWH10405.1"/>
    <property type="molecule type" value="Genomic_DNA"/>
</dbReference>
<dbReference type="AlphaFoldDB" id="A0A562DLB7"/>
<dbReference type="NCBIfam" id="TIGR02532">
    <property type="entry name" value="IV_pilin_GFxxxE"/>
    <property type="match status" value="1"/>
</dbReference>
<protein>
    <submittedName>
        <fullName evidence="2">Type IV pilus assembly protein PilE</fullName>
    </submittedName>
</protein>
<name>A0A562DLB7_9GAMM</name>
<organism evidence="2 3">
    <name type="scientific">Pseudoxanthomonas taiwanensis J19</name>
    <dbReference type="NCBI Taxonomy" id="935569"/>
    <lineage>
        <taxon>Bacteria</taxon>
        <taxon>Pseudomonadati</taxon>
        <taxon>Pseudomonadota</taxon>
        <taxon>Gammaproteobacteria</taxon>
        <taxon>Lysobacterales</taxon>
        <taxon>Lysobacteraceae</taxon>
        <taxon>Pseudoxanthomonas</taxon>
    </lineage>
</organism>
<evidence type="ECO:0000313" key="2">
    <source>
        <dbReference type="EMBL" id="TWH10405.1"/>
    </source>
</evidence>
<dbReference type="InterPro" id="IPR012902">
    <property type="entry name" value="N_methyl_site"/>
</dbReference>
<keyword evidence="1" id="KW-0812">Transmembrane</keyword>
<dbReference type="PROSITE" id="PS00409">
    <property type="entry name" value="PROKAR_NTER_METHYL"/>
    <property type="match status" value="1"/>
</dbReference>
<dbReference type="InterPro" id="IPR031982">
    <property type="entry name" value="PilE-like"/>
</dbReference>
<dbReference type="Pfam" id="PF16732">
    <property type="entry name" value="ComP_DUS"/>
    <property type="match status" value="1"/>
</dbReference>
<dbReference type="PANTHER" id="PTHR30093:SF47">
    <property type="entry name" value="TYPE IV PILUS NON-CORE MINOR PILIN PILE"/>
    <property type="match status" value="1"/>
</dbReference>
<reference evidence="2 3" key="1">
    <citation type="submission" date="2019-07" db="EMBL/GenBank/DDBJ databases">
        <title>Genome sequencing of lignin-degrading bacterial isolates.</title>
        <authorList>
            <person name="Gladden J."/>
        </authorList>
    </citation>
    <scope>NUCLEOTIDE SEQUENCE [LARGE SCALE GENOMIC DNA]</scope>
    <source>
        <strain evidence="2 3">J19</strain>
    </source>
</reference>
<dbReference type="InterPro" id="IPR045584">
    <property type="entry name" value="Pilin-like"/>
</dbReference>
<dbReference type="PANTHER" id="PTHR30093">
    <property type="entry name" value="GENERAL SECRETION PATHWAY PROTEIN G"/>
    <property type="match status" value="1"/>
</dbReference>
<keyword evidence="3" id="KW-1185">Reference proteome</keyword>
<proteinExistence type="predicted"/>
<keyword evidence="1" id="KW-0472">Membrane</keyword>
<dbReference type="Pfam" id="PF07963">
    <property type="entry name" value="N_methyl"/>
    <property type="match status" value="1"/>
</dbReference>
<dbReference type="Proteomes" id="UP000321583">
    <property type="component" value="Unassembled WGS sequence"/>
</dbReference>
<gene>
    <name evidence="2" type="ORF">L613_002700000250</name>
</gene>
<dbReference type="SUPFAM" id="SSF54523">
    <property type="entry name" value="Pili subunits"/>
    <property type="match status" value="1"/>
</dbReference>
<feature type="transmembrane region" description="Helical" evidence="1">
    <location>
        <begin position="21"/>
        <end position="42"/>
    </location>
</feature>
<comment type="caution">
    <text evidence="2">The sequence shown here is derived from an EMBL/GenBank/DDBJ whole genome shotgun (WGS) entry which is preliminary data.</text>
</comment>
<evidence type="ECO:0000313" key="3">
    <source>
        <dbReference type="Proteomes" id="UP000321583"/>
    </source>
</evidence>
<dbReference type="GO" id="GO:0043683">
    <property type="term" value="P:type IV pilus assembly"/>
    <property type="evidence" value="ECO:0007669"/>
    <property type="project" value="InterPro"/>
</dbReference>
<evidence type="ECO:0000256" key="1">
    <source>
        <dbReference type="SAM" id="Phobius"/>
    </source>
</evidence>
<sequence length="142" mass="15293">MATDRNRMRAAGTRRARGFTLIELMIVVAIIAVLAAIANTMYQGHVVRARRAAAAACLQERAQFLERYYTTNLSYASAPDPAQCGPDVEPFYQMSLTGVTAKAYTLSATPTSRQKDPKCGTLSINAQGKRSVSGTAGVGECW</sequence>
<dbReference type="RefSeq" id="WP_304412550.1">
    <property type="nucleotide sequence ID" value="NZ_VLJS01000055.1"/>
</dbReference>
<accession>A0A562DLB7</accession>
<dbReference type="Gene3D" id="3.30.700.10">
    <property type="entry name" value="Glycoprotein, Type 4 Pilin"/>
    <property type="match status" value="1"/>
</dbReference>
<keyword evidence="1" id="KW-1133">Transmembrane helix</keyword>